<feature type="domain" description="UspA" evidence="2">
    <location>
        <begin position="1"/>
        <end position="155"/>
    </location>
</feature>
<sequence length="165" mass="18598">MFQKILVALDRSFQAAAVFDFALSIAQPETSQMLLVHFIDWQMQDVSPWVGAATLYDIDASGNPYDWSRQSLQQEIEQSKSWLENYAQKAIANKISCKFECYVGSCNLGIGDRAKEWDADVIIMGRRGHRNISEILLGSVSNYVIHHAPCSILVVQETQKTVVSR</sequence>
<evidence type="ECO:0000313" key="4">
    <source>
        <dbReference type="Proteomes" id="UP000320055"/>
    </source>
</evidence>
<dbReference type="RefSeq" id="WP_144870307.1">
    <property type="nucleotide sequence ID" value="NZ_LR213896.1"/>
</dbReference>
<gene>
    <name evidence="3" type="ORF">H1P_1450008</name>
</gene>
<dbReference type="InterPro" id="IPR006016">
    <property type="entry name" value="UspA"/>
</dbReference>
<dbReference type="PANTHER" id="PTHR46268:SF8">
    <property type="entry name" value="UNIVERSAL STRESS PROTEIN SLL1388"/>
    <property type="match status" value="1"/>
</dbReference>
<name>A0A563VLQ5_9CYAN</name>
<evidence type="ECO:0000256" key="1">
    <source>
        <dbReference type="ARBA" id="ARBA00008791"/>
    </source>
</evidence>
<dbReference type="AlphaFoldDB" id="A0A563VLQ5"/>
<dbReference type="InterPro" id="IPR014729">
    <property type="entry name" value="Rossmann-like_a/b/a_fold"/>
</dbReference>
<dbReference type="Pfam" id="PF00582">
    <property type="entry name" value="Usp"/>
    <property type="match status" value="1"/>
</dbReference>
<reference evidence="3 4" key="1">
    <citation type="submission" date="2019-01" db="EMBL/GenBank/DDBJ databases">
        <authorList>
            <person name="Brito A."/>
        </authorList>
    </citation>
    <scope>NUCLEOTIDE SEQUENCE [LARGE SCALE GENOMIC DNA]</scope>
    <source>
        <strain evidence="3">1</strain>
    </source>
</reference>
<evidence type="ECO:0000259" key="2">
    <source>
        <dbReference type="Pfam" id="PF00582"/>
    </source>
</evidence>
<dbReference type="OrthoDB" id="516822at2"/>
<accession>A0A563VLQ5</accession>
<keyword evidence="4" id="KW-1185">Reference proteome</keyword>
<comment type="similarity">
    <text evidence="1">Belongs to the universal stress protein A family.</text>
</comment>
<dbReference type="Gene3D" id="3.40.50.620">
    <property type="entry name" value="HUPs"/>
    <property type="match status" value="1"/>
</dbReference>
<organism evidence="3 4">
    <name type="scientific">Hyella patelloides LEGE 07179</name>
    <dbReference type="NCBI Taxonomy" id="945734"/>
    <lineage>
        <taxon>Bacteria</taxon>
        <taxon>Bacillati</taxon>
        <taxon>Cyanobacteriota</taxon>
        <taxon>Cyanophyceae</taxon>
        <taxon>Pleurocapsales</taxon>
        <taxon>Hyellaceae</taxon>
        <taxon>Hyella</taxon>
    </lineage>
</organism>
<protein>
    <submittedName>
        <fullName evidence="3">UspA domain-containing protein</fullName>
    </submittedName>
</protein>
<dbReference type="PANTHER" id="PTHR46268">
    <property type="entry name" value="STRESS RESPONSE PROTEIN NHAX"/>
    <property type="match status" value="1"/>
</dbReference>
<evidence type="ECO:0000313" key="3">
    <source>
        <dbReference type="EMBL" id="VEP12352.1"/>
    </source>
</evidence>
<dbReference type="Proteomes" id="UP000320055">
    <property type="component" value="Unassembled WGS sequence"/>
</dbReference>
<dbReference type="EMBL" id="CAACVJ010000052">
    <property type="protein sequence ID" value="VEP12352.1"/>
    <property type="molecule type" value="Genomic_DNA"/>
</dbReference>
<dbReference type="SUPFAM" id="SSF52402">
    <property type="entry name" value="Adenine nucleotide alpha hydrolases-like"/>
    <property type="match status" value="1"/>
</dbReference>
<proteinExistence type="inferred from homology"/>
<dbReference type="PRINTS" id="PR01438">
    <property type="entry name" value="UNVRSLSTRESS"/>
</dbReference>
<dbReference type="CDD" id="cd00293">
    <property type="entry name" value="USP-like"/>
    <property type="match status" value="1"/>
</dbReference>
<dbReference type="InterPro" id="IPR006015">
    <property type="entry name" value="Universal_stress_UspA"/>
</dbReference>